<accession>A0AAD8G0Y3</accession>
<dbReference type="Gene3D" id="3.30.1370.10">
    <property type="entry name" value="K Homology domain, type 1"/>
    <property type="match status" value="1"/>
</dbReference>
<comment type="caution">
    <text evidence="3">The sequence shown here is derived from an EMBL/GenBank/DDBJ whole genome shotgun (WGS) entry which is preliminary data.</text>
</comment>
<dbReference type="InterPro" id="IPR047538">
    <property type="entry name" value="KH-I_ASCC1"/>
</dbReference>
<dbReference type="CDD" id="cd22419">
    <property type="entry name" value="KH-I_ASCC1"/>
    <property type="match status" value="1"/>
</dbReference>
<dbReference type="GO" id="GO:0006355">
    <property type="term" value="P:regulation of DNA-templated transcription"/>
    <property type="evidence" value="ECO:0007669"/>
    <property type="project" value="TreeGrafter"/>
</dbReference>
<dbReference type="Proteomes" id="UP001230051">
    <property type="component" value="Unassembled WGS sequence"/>
</dbReference>
<dbReference type="InterPro" id="IPR019510">
    <property type="entry name" value="AKAP7-like_phosphoesterase"/>
</dbReference>
<dbReference type="InterPro" id="IPR036612">
    <property type="entry name" value="KH_dom_type_1_sf"/>
</dbReference>
<evidence type="ECO:0000313" key="3">
    <source>
        <dbReference type="EMBL" id="KAK1164550.1"/>
    </source>
</evidence>
<dbReference type="EMBL" id="JAGXEW010000013">
    <property type="protein sequence ID" value="KAK1164550.1"/>
    <property type="molecule type" value="Genomic_DNA"/>
</dbReference>
<dbReference type="Gene3D" id="3.90.1140.10">
    <property type="entry name" value="Cyclic phosphodiesterase"/>
    <property type="match status" value="1"/>
</dbReference>
<reference evidence="3" key="1">
    <citation type="submission" date="2022-02" db="EMBL/GenBank/DDBJ databases">
        <title>Atlantic sturgeon de novo genome assembly.</title>
        <authorList>
            <person name="Stock M."/>
            <person name="Klopp C."/>
            <person name="Guiguen Y."/>
            <person name="Cabau C."/>
            <person name="Parinello H."/>
            <person name="Santidrian Yebra-Pimentel E."/>
            <person name="Kuhl H."/>
            <person name="Dirks R.P."/>
            <person name="Guessner J."/>
            <person name="Wuertz S."/>
            <person name="Du K."/>
            <person name="Schartl M."/>
        </authorList>
    </citation>
    <scope>NUCLEOTIDE SEQUENCE</scope>
    <source>
        <strain evidence="3">STURGEONOMICS-FGT-2020</strain>
        <tissue evidence="3">Whole blood</tissue>
    </source>
</reference>
<evidence type="ECO:0000259" key="1">
    <source>
        <dbReference type="Pfam" id="PF00013"/>
    </source>
</evidence>
<keyword evidence="4" id="KW-1185">Reference proteome</keyword>
<gene>
    <name evidence="3" type="primary">ASCC1</name>
    <name evidence="3" type="ORF">AOXY_G14895</name>
</gene>
<dbReference type="AlphaFoldDB" id="A0AAD8G0Y3"/>
<name>A0AAD8G0Y3_ACIOX</name>
<dbReference type="GO" id="GO:0005634">
    <property type="term" value="C:nucleus"/>
    <property type="evidence" value="ECO:0007669"/>
    <property type="project" value="TreeGrafter"/>
</dbReference>
<dbReference type="PANTHER" id="PTHR13360:SF1">
    <property type="entry name" value="ACTIVATING SIGNAL COINTEGRATOR 1 COMPLEX SUBUNIT 1"/>
    <property type="match status" value="1"/>
</dbReference>
<dbReference type="SUPFAM" id="SSF54791">
    <property type="entry name" value="Eukaryotic type KH-domain (KH-domain type I)"/>
    <property type="match status" value="1"/>
</dbReference>
<dbReference type="Pfam" id="PF00013">
    <property type="entry name" value="KH_1"/>
    <property type="match status" value="1"/>
</dbReference>
<dbReference type="InterPro" id="IPR004088">
    <property type="entry name" value="KH_dom_type_1"/>
</dbReference>
<dbReference type="GO" id="GO:0003723">
    <property type="term" value="F:RNA binding"/>
    <property type="evidence" value="ECO:0007669"/>
    <property type="project" value="InterPro"/>
</dbReference>
<protein>
    <submittedName>
        <fullName evidence="3">Activating signal cointegrator 1 complex subunit 1</fullName>
    </submittedName>
</protein>
<organism evidence="3 4">
    <name type="scientific">Acipenser oxyrinchus oxyrinchus</name>
    <dbReference type="NCBI Taxonomy" id="40147"/>
    <lineage>
        <taxon>Eukaryota</taxon>
        <taxon>Metazoa</taxon>
        <taxon>Chordata</taxon>
        <taxon>Craniata</taxon>
        <taxon>Vertebrata</taxon>
        <taxon>Euteleostomi</taxon>
        <taxon>Actinopterygii</taxon>
        <taxon>Chondrostei</taxon>
        <taxon>Acipenseriformes</taxon>
        <taxon>Acipenseridae</taxon>
        <taxon>Acipenser</taxon>
    </lineage>
</organism>
<dbReference type="InterPro" id="IPR009210">
    <property type="entry name" value="ASCC1"/>
</dbReference>
<feature type="domain" description="A-kinase anchor protein 7-like phosphoesterase" evidence="2">
    <location>
        <begin position="92"/>
        <end position="161"/>
    </location>
</feature>
<proteinExistence type="predicted"/>
<dbReference type="Pfam" id="PF10469">
    <property type="entry name" value="AKAP7_NLS"/>
    <property type="match status" value="1"/>
</dbReference>
<dbReference type="PANTHER" id="PTHR13360">
    <property type="entry name" value="ACTIVATING SIGNAL COINTEGRATOR 1 COMPLEX SUBUNIT 1"/>
    <property type="match status" value="1"/>
</dbReference>
<evidence type="ECO:0000259" key="2">
    <source>
        <dbReference type="Pfam" id="PF10469"/>
    </source>
</evidence>
<evidence type="ECO:0000313" key="4">
    <source>
        <dbReference type="Proteomes" id="UP001230051"/>
    </source>
</evidence>
<dbReference type="GO" id="GO:0006307">
    <property type="term" value="P:DNA alkylation repair"/>
    <property type="evidence" value="ECO:0007669"/>
    <property type="project" value="InterPro"/>
</dbReference>
<sequence>MAAAIRTSAEDEGVLTFLPSRPLSILWPRRYIIGKKDDTRKRLEAETQTSISIPKQGVEGQIVISGQQRASVISACSCIEVLTESFHRKQPFTHFLSFALNQPEMQERYMQFKEEVLKNCSQDNGVDGSIFQNPAKLHLTIGTQSLLNEKEVTKACEFFHQMFGKYHFGNLDLYTVQVSQRFSTDSSGYYTSSGLITFS</sequence>
<feature type="domain" description="K Homology" evidence="1">
    <location>
        <begin position="30"/>
        <end position="78"/>
    </location>
</feature>